<keyword evidence="1" id="KW-0472">Membrane</keyword>
<evidence type="ECO:0000256" key="1">
    <source>
        <dbReference type="SAM" id="Phobius"/>
    </source>
</evidence>
<reference evidence="3" key="1">
    <citation type="submission" date="2016-10" db="EMBL/GenBank/DDBJ databases">
        <authorList>
            <person name="de Groot N.N."/>
        </authorList>
    </citation>
    <scope>NUCLEOTIDE SEQUENCE</scope>
</reference>
<protein>
    <recommendedName>
        <fullName evidence="2">DUF4178 domain-containing protein</fullName>
    </recommendedName>
</protein>
<name>A0A1W1CBN3_9ZZZZ</name>
<dbReference type="AlphaFoldDB" id="A0A1W1CBN3"/>
<feature type="transmembrane region" description="Helical" evidence="1">
    <location>
        <begin position="396"/>
        <end position="429"/>
    </location>
</feature>
<dbReference type="EMBL" id="FPHE01000122">
    <property type="protein sequence ID" value="SFV63111.1"/>
    <property type="molecule type" value="Genomic_DNA"/>
</dbReference>
<organism evidence="3">
    <name type="scientific">hydrothermal vent metagenome</name>
    <dbReference type="NCBI Taxonomy" id="652676"/>
    <lineage>
        <taxon>unclassified sequences</taxon>
        <taxon>metagenomes</taxon>
        <taxon>ecological metagenomes</taxon>
    </lineage>
</organism>
<keyword evidence="1" id="KW-1133">Transmembrane helix</keyword>
<feature type="transmembrane region" description="Helical" evidence="1">
    <location>
        <begin position="232"/>
        <end position="256"/>
    </location>
</feature>
<dbReference type="Pfam" id="PF13785">
    <property type="entry name" value="DUF4178"/>
    <property type="match status" value="1"/>
</dbReference>
<evidence type="ECO:0000259" key="2">
    <source>
        <dbReference type="Pfam" id="PF13785"/>
    </source>
</evidence>
<feature type="transmembrane region" description="Helical" evidence="1">
    <location>
        <begin position="365"/>
        <end position="384"/>
    </location>
</feature>
<evidence type="ECO:0000313" key="3">
    <source>
        <dbReference type="EMBL" id="SFV63111.1"/>
    </source>
</evidence>
<sequence>MSKLYSIKCPNCGSPLTLLGGGRIQSITCDYCKSLIDLNDNYKVLSNFKNVVAPKVPFQIGMSGEIEGREWTIIGWIVYRSKDDFDDKWSEFLLFSPLYGYSWLVYESGVISFSKRVRDFDLRKWDRATQTVFYRKGHYLLDDEYYDSVINFVQGELTWVAKKDDKIRCWDYKGGDREILNIEQSSKEIEVYRTQRLKAEKIYESFGVAKEQQVIQEKTFSEKLEEKKPHSFYGIVALFIIIIITMFASLSTNTLLSEKINSNTERLFRVTNSAFMTQIEIKSSSSKTMDSYSISIEQHNKRLFYIDKSGVYFLKDKRKEPWKQWDIGANIYLKLPTGQYLLRVRKDSSTTNSITINIYDRVIRLSYIIPLFIAMIFFFFYSYFTKILTNLFEFIAIAFALVIAMIVSSIADISPLLTIGVVIILLIYLKTDKG</sequence>
<dbReference type="InterPro" id="IPR025235">
    <property type="entry name" value="DUF4178"/>
</dbReference>
<proteinExistence type="predicted"/>
<keyword evidence="1" id="KW-0812">Transmembrane</keyword>
<gene>
    <name evidence="3" type="ORF">MNB_SV-12-1701</name>
</gene>
<accession>A0A1W1CBN3</accession>
<feature type="domain" description="DUF4178" evidence="2">
    <location>
        <begin position="59"/>
        <end position="198"/>
    </location>
</feature>